<dbReference type="AlphaFoldDB" id="A0A1S3KDB1"/>
<dbReference type="SUPFAM" id="SSF47473">
    <property type="entry name" value="EF-hand"/>
    <property type="match status" value="1"/>
</dbReference>
<dbReference type="InParanoid" id="A0A1S3KDB1"/>
<dbReference type="InterPro" id="IPR002048">
    <property type="entry name" value="EF_hand_dom"/>
</dbReference>
<evidence type="ECO:0000259" key="3">
    <source>
        <dbReference type="PROSITE" id="PS50222"/>
    </source>
</evidence>
<dbReference type="GO" id="GO:0005509">
    <property type="term" value="F:calcium ion binding"/>
    <property type="evidence" value="ECO:0007669"/>
    <property type="project" value="InterPro"/>
</dbReference>
<dbReference type="PANTHER" id="PTHR23048:SF0">
    <property type="entry name" value="CALMODULIN LIKE 3"/>
    <property type="match status" value="1"/>
</dbReference>
<dbReference type="Gene3D" id="1.10.238.10">
    <property type="entry name" value="EF-hand"/>
    <property type="match status" value="2"/>
</dbReference>
<protein>
    <submittedName>
        <fullName evidence="5">Calmodulin</fullName>
    </submittedName>
</protein>
<evidence type="ECO:0000313" key="4">
    <source>
        <dbReference type="Proteomes" id="UP000085678"/>
    </source>
</evidence>
<evidence type="ECO:0000256" key="2">
    <source>
        <dbReference type="SAM" id="MobiDB-lite"/>
    </source>
</evidence>
<sequence length="184" mass="20719">MCLFVTFCQVKCVVLNEPSTQPLFNLTGAQYQGFLSYFNRNSRNGQIAKRELWAILTKRGFKPTNDELQEMIDAISVESSGISFQAFVDYCSGYTSLRKEEEEYLEAFRVLDSSGTGRLSKDDIKYVASKLGIVGFDADDVMAKIDTKQDGVIDYEEFVQMMKTTTSTQKKPSTEPGWGTPHLV</sequence>
<reference evidence="5" key="1">
    <citation type="submission" date="2025-08" db="UniProtKB">
        <authorList>
            <consortium name="RefSeq"/>
        </authorList>
    </citation>
    <scope>IDENTIFICATION</scope>
    <source>
        <tissue evidence="5">Gonads</tissue>
    </source>
</reference>
<evidence type="ECO:0000313" key="5">
    <source>
        <dbReference type="RefSeq" id="XP_013420246.1"/>
    </source>
</evidence>
<dbReference type="Pfam" id="PF13499">
    <property type="entry name" value="EF-hand_7"/>
    <property type="match status" value="1"/>
</dbReference>
<dbReference type="STRING" id="7574.A0A1S3KDB1"/>
<keyword evidence="1" id="KW-0677">Repeat</keyword>
<dbReference type="Proteomes" id="UP000085678">
    <property type="component" value="Unplaced"/>
</dbReference>
<gene>
    <name evidence="5" type="primary">LOC106180717</name>
</gene>
<feature type="domain" description="EF-hand" evidence="3">
    <location>
        <begin position="133"/>
        <end position="168"/>
    </location>
</feature>
<dbReference type="InterPro" id="IPR011992">
    <property type="entry name" value="EF-hand-dom_pair"/>
</dbReference>
<dbReference type="FunFam" id="1.10.238.10:FF:000003">
    <property type="entry name" value="Calmodulin A"/>
    <property type="match status" value="1"/>
</dbReference>
<dbReference type="PROSITE" id="PS50222">
    <property type="entry name" value="EF_HAND_2"/>
    <property type="match status" value="1"/>
</dbReference>
<dbReference type="OrthoDB" id="26525at2759"/>
<name>A0A1S3KDB1_LINAN</name>
<proteinExistence type="predicted"/>
<dbReference type="SMART" id="SM00054">
    <property type="entry name" value="EFh"/>
    <property type="match status" value="2"/>
</dbReference>
<dbReference type="InterPro" id="IPR050230">
    <property type="entry name" value="CALM/Myosin/TropC-like"/>
</dbReference>
<dbReference type="KEGG" id="lak:106180717"/>
<dbReference type="RefSeq" id="XP_013420246.1">
    <property type="nucleotide sequence ID" value="XM_013564792.1"/>
</dbReference>
<accession>A0A1S3KDB1</accession>
<dbReference type="CDD" id="cd00051">
    <property type="entry name" value="EFh"/>
    <property type="match status" value="1"/>
</dbReference>
<dbReference type="PANTHER" id="PTHR23048">
    <property type="entry name" value="MYOSIN LIGHT CHAIN 1, 3"/>
    <property type="match status" value="1"/>
</dbReference>
<organism evidence="4 5">
    <name type="scientific">Lingula anatina</name>
    <name type="common">Brachiopod</name>
    <name type="synonym">Lingula unguis</name>
    <dbReference type="NCBI Taxonomy" id="7574"/>
    <lineage>
        <taxon>Eukaryota</taxon>
        <taxon>Metazoa</taxon>
        <taxon>Spiralia</taxon>
        <taxon>Lophotrochozoa</taxon>
        <taxon>Brachiopoda</taxon>
        <taxon>Linguliformea</taxon>
        <taxon>Lingulata</taxon>
        <taxon>Lingulida</taxon>
        <taxon>Linguloidea</taxon>
        <taxon>Lingulidae</taxon>
        <taxon>Lingula</taxon>
    </lineage>
</organism>
<feature type="region of interest" description="Disordered" evidence="2">
    <location>
        <begin position="164"/>
        <end position="184"/>
    </location>
</feature>
<dbReference type="GeneID" id="106180717"/>
<keyword evidence="4" id="KW-1185">Reference proteome</keyword>
<evidence type="ECO:0000256" key="1">
    <source>
        <dbReference type="ARBA" id="ARBA00022737"/>
    </source>
</evidence>
<dbReference type="GO" id="GO:0016460">
    <property type="term" value="C:myosin II complex"/>
    <property type="evidence" value="ECO:0007669"/>
    <property type="project" value="TreeGrafter"/>
</dbReference>